<gene>
    <name evidence="2" type="ORF">ISN74_00320</name>
</gene>
<evidence type="ECO:0000313" key="2">
    <source>
        <dbReference type="EMBL" id="QRN53902.1"/>
    </source>
</evidence>
<keyword evidence="1" id="KW-0732">Signal</keyword>
<dbReference type="Proteomes" id="UP000663181">
    <property type="component" value="Chromosome"/>
</dbReference>
<dbReference type="SUPFAM" id="SSF54427">
    <property type="entry name" value="NTF2-like"/>
    <property type="match status" value="1"/>
</dbReference>
<accession>A0ABX7GTZ1</accession>
<evidence type="ECO:0008006" key="4">
    <source>
        <dbReference type="Google" id="ProtNLM"/>
    </source>
</evidence>
<dbReference type="InterPro" id="IPR032710">
    <property type="entry name" value="NTF2-like_dom_sf"/>
</dbReference>
<sequence length="171" mass="18127">MKGIAYRAFAVVAGISIATQAIGAELASQSTEGQDLPALHALWSRYQQAVARKDVTALLDMYVSGDAPVMGGIAPKSYAVITAANKQPVPRTFLSTAKQEVAGEIKLPPDQIENLNMYSDGEVGSISFDYKASVGHGRIIWTTVHTNDGWKIASVVYSINVPAADSKNTSG</sequence>
<dbReference type="Gene3D" id="3.10.450.50">
    <property type="match status" value="1"/>
</dbReference>
<evidence type="ECO:0000313" key="3">
    <source>
        <dbReference type="Proteomes" id="UP000663181"/>
    </source>
</evidence>
<organism evidence="2 3">
    <name type="scientific">Dyella caseinilytica</name>
    <dbReference type="NCBI Taxonomy" id="1849581"/>
    <lineage>
        <taxon>Bacteria</taxon>
        <taxon>Pseudomonadati</taxon>
        <taxon>Pseudomonadota</taxon>
        <taxon>Gammaproteobacteria</taxon>
        <taxon>Lysobacterales</taxon>
        <taxon>Rhodanobacteraceae</taxon>
        <taxon>Dyella</taxon>
    </lineage>
</organism>
<dbReference type="RefSeq" id="WP_188796262.1">
    <property type="nucleotide sequence ID" value="NZ_BMIZ01000001.1"/>
</dbReference>
<reference evidence="2 3" key="1">
    <citation type="submission" date="2020-10" db="EMBL/GenBank/DDBJ databases">
        <title>Phylogeny of dyella-like bacteria.</title>
        <authorList>
            <person name="Fu J."/>
        </authorList>
    </citation>
    <scope>NUCLEOTIDE SEQUENCE [LARGE SCALE GENOMIC DNA]</scope>
    <source>
        <strain evidence="2 3">DHOB09</strain>
    </source>
</reference>
<dbReference type="EMBL" id="CP064030">
    <property type="protein sequence ID" value="QRN53902.1"/>
    <property type="molecule type" value="Genomic_DNA"/>
</dbReference>
<feature type="signal peptide" evidence="1">
    <location>
        <begin position="1"/>
        <end position="23"/>
    </location>
</feature>
<feature type="chain" id="PRO_5047309780" description="DUF4440 domain-containing protein" evidence="1">
    <location>
        <begin position="24"/>
        <end position="171"/>
    </location>
</feature>
<evidence type="ECO:0000256" key="1">
    <source>
        <dbReference type="SAM" id="SignalP"/>
    </source>
</evidence>
<keyword evidence="3" id="KW-1185">Reference proteome</keyword>
<protein>
    <recommendedName>
        <fullName evidence="4">DUF4440 domain-containing protein</fullName>
    </recommendedName>
</protein>
<proteinExistence type="predicted"/>
<name>A0ABX7GTZ1_9GAMM</name>